<gene>
    <name evidence="2" type="ORF">ASPWEDRAFT_176718</name>
</gene>
<reference evidence="3" key="1">
    <citation type="journal article" date="2017" name="Genome Biol.">
        <title>Comparative genomics reveals high biological diversity and specific adaptations in the industrially and medically important fungal genus Aspergillus.</title>
        <authorList>
            <person name="de Vries R.P."/>
            <person name="Riley R."/>
            <person name="Wiebenga A."/>
            <person name="Aguilar-Osorio G."/>
            <person name="Amillis S."/>
            <person name="Uchima C.A."/>
            <person name="Anderluh G."/>
            <person name="Asadollahi M."/>
            <person name="Askin M."/>
            <person name="Barry K."/>
            <person name="Battaglia E."/>
            <person name="Bayram O."/>
            <person name="Benocci T."/>
            <person name="Braus-Stromeyer S.A."/>
            <person name="Caldana C."/>
            <person name="Canovas D."/>
            <person name="Cerqueira G.C."/>
            <person name="Chen F."/>
            <person name="Chen W."/>
            <person name="Choi C."/>
            <person name="Clum A."/>
            <person name="Dos Santos R.A."/>
            <person name="Damasio A.R."/>
            <person name="Diallinas G."/>
            <person name="Emri T."/>
            <person name="Fekete E."/>
            <person name="Flipphi M."/>
            <person name="Freyberg S."/>
            <person name="Gallo A."/>
            <person name="Gournas C."/>
            <person name="Habgood R."/>
            <person name="Hainaut M."/>
            <person name="Harispe M.L."/>
            <person name="Henrissat B."/>
            <person name="Hilden K.S."/>
            <person name="Hope R."/>
            <person name="Hossain A."/>
            <person name="Karabika E."/>
            <person name="Karaffa L."/>
            <person name="Karanyi Z."/>
            <person name="Krasevec N."/>
            <person name="Kuo A."/>
            <person name="Kusch H."/>
            <person name="LaButti K."/>
            <person name="Lagendijk E.L."/>
            <person name="Lapidus A."/>
            <person name="Levasseur A."/>
            <person name="Lindquist E."/>
            <person name="Lipzen A."/>
            <person name="Logrieco A.F."/>
            <person name="MacCabe A."/>
            <person name="Maekelae M.R."/>
            <person name="Malavazi I."/>
            <person name="Melin P."/>
            <person name="Meyer V."/>
            <person name="Mielnichuk N."/>
            <person name="Miskei M."/>
            <person name="Molnar A.P."/>
            <person name="Mule G."/>
            <person name="Ngan C.Y."/>
            <person name="Orejas M."/>
            <person name="Orosz E."/>
            <person name="Ouedraogo J.P."/>
            <person name="Overkamp K.M."/>
            <person name="Park H.-S."/>
            <person name="Perrone G."/>
            <person name="Piumi F."/>
            <person name="Punt P.J."/>
            <person name="Ram A.F."/>
            <person name="Ramon A."/>
            <person name="Rauscher S."/>
            <person name="Record E."/>
            <person name="Riano-Pachon D.M."/>
            <person name="Robert V."/>
            <person name="Roehrig J."/>
            <person name="Ruller R."/>
            <person name="Salamov A."/>
            <person name="Salih N.S."/>
            <person name="Samson R.A."/>
            <person name="Sandor E."/>
            <person name="Sanguinetti M."/>
            <person name="Schuetze T."/>
            <person name="Sepcic K."/>
            <person name="Shelest E."/>
            <person name="Sherlock G."/>
            <person name="Sophianopoulou V."/>
            <person name="Squina F.M."/>
            <person name="Sun H."/>
            <person name="Susca A."/>
            <person name="Todd R.B."/>
            <person name="Tsang A."/>
            <person name="Unkles S.E."/>
            <person name="van de Wiele N."/>
            <person name="van Rossen-Uffink D."/>
            <person name="Oliveira J.V."/>
            <person name="Vesth T.C."/>
            <person name="Visser J."/>
            <person name="Yu J.-H."/>
            <person name="Zhou M."/>
            <person name="Andersen M.R."/>
            <person name="Archer D.B."/>
            <person name="Baker S.E."/>
            <person name="Benoit I."/>
            <person name="Brakhage A.A."/>
            <person name="Braus G.H."/>
            <person name="Fischer R."/>
            <person name="Frisvad J.C."/>
            <person name="Goldman G.H."/>
            <person name="Houbraken J."/>
            <person name="Oakley B."/>
            <person name="Pocsi I."/>
            <person name="Scazzocchio C."/>
            <person name="Seiboth B."/>
            <person name="vanKuyk P.A."/>
            <person name="Wortman J."/>
            <person name="Dyer P.S."/>
            <person name="Grigoriev I.V."/>
        </authorList>
    </citation>
    <scope>NUCLEOTIDE SEQUENCE [LARGE SCALE GENOMIC DNA]</scope>
    <source>
        <strain evidence="3">DTO 134E9</strain>
    </source>
</reference>
<evidence type="ECO:0000313" key="3">
    <source>
        <dbReference type="Proteomes" id="UP000184383"/>
    </source>
</evidence>
<dbReference type="VEuPathDB" id="FungiDB:ASPWEDRAFT_176718"/>
<dbReference type="Proteomes" id="UP000184383">
    <property type="component" value="Unassembled WGS sequence"/>
</dbReference>
<feature type="chain" id="PRO_5012340757" description="Invertebrate defensins family profile domain-containing protein" evidence="1">
    <location>
        <begin position="18"/>
        <end position="55"/>
    </location>
</feature>
<feature type="signal peptide" evidence="1">
    <location>
        <begin position="1"/>
        <end position="17"/>
    </location>
</feature>
<organism evidence="2 3">
    <name type="scientific">Aspergillus wentii DTO 134E9</name>
    <dbReference type="NCBI Taxonomy" id="1073089"/>
    <lineage>
        <taxon>Eukaryota</taxon>
        <taxon>Fungi</taxon>
        <taxon>Dikarya</taxon>
        <taxon>Ascomycota</taxon>
        <taxon>Pezizomycotina</taxon>
        <taxon>Eurotiomycetes</taxon>
        <taxon>Eurotiomycetidae</taxon>
        <taxon>Eurotiales</taxon>
        <taxon>Aspergillaceae</taxon>
        <taxon>Aspergillus</taxon>
        <taxon>Aspergillus subgen. Cremei</taxon>
    </lineage>
</organism>
<keyword evidence="3" id="KW-1185">Reference proteome</keyword>
<name>A0A1L9R9Q9_ASPWE</name>
<accession>A0A1L9R9Q9</accession>
<proteinExistence type="predicted"/>
<sequence>MRLSIIALAAFLGIAAATPIAAPAELTRSVQIDNCIGLCGATGKSFSECADECGN</sequence>
<keyword evidence="1" id="KW-0732">Signal</keyword>
<protein>
    <recommendedName>
        <fullName evidence="4">Invertebrate defensins family profile domain-containing protein</fullName>
    </recommendedName>
</protein>
<evidence type="ECO:0008006" key="4">
    <source>
        <dbReference type="Google" id="ProtNLM"/>
    </source>
</evidence>
<dbReference type="RefSeq" id="XP_040685333.1">
    <property type="nucleotide sequence ID" value="XM_040831545.1"/>
</dbReference>
<dbReference type="GeneID" id="63747393"/>
<dbReference type="AlphaFoldDB" id="A0A1L9R9Q9"/>
<dbReference type="EMBL" id="KV878216">
    <property type="protein sequence ID" value="OJJ31656.1"/>
    <property type="molecule type" value="Genomic_DNA"/>
</dbReference>
<evidence type="ECO:0000256" key="1">
    <source>
        <dbReference type="SAM" id="SignalP"/>
    </source>
</evidence>
<evidence type="ECO:0000313" key="2">
    <source>
        <dbReference type="EMBL" id="OJJ31656.1"/>
    </source>
</evidence>